<name>A0ABV1KZD6_9BACL</name>
<gene>
    <name evidence="3" type="ORF">QJS35_23830</name>
</gene>
<evidence type="ECO:0000259" key="2">
    <source>
        <dbReference type="Pfam" id="PF00535"/>
    </source>
</evidence>
<dbReference type="InterPro" id="IPR029044">
    <property type="entry name" value="Nucleotide-diphossugar_trans"/>
</dbReference>
<dbReference type="PANTHER" id="PTHR22916:SF3">
    <property type="entry name" value="UDP-GLCNAC:BETAGAL BETA-1,3-N-ACETYLGLUCOSAMINYLTRANSFERASE-LIKE PROTEIN 1"/>
    <property type="match status" value="1"/>
</dbReference>
<dbReference type="CDD" id="cd00761">
    <property type="entry name" value="Glyco_tranf_GTA_type"/>
    <property type="match status" value="1"/>
</dbReference>
<dbReference type="Gene3D" id="3.90.550.10">
    <property type="entry name" value="Spore Coat Polysaccharide Biosynthesis Protein SpsA, Chain A"/>
    <property type="match status" value="1"/>
</dbReference>
<proteinExistence type="inferred from homology"/>
<dbReference type="GO" id="GO:0016757">
    <property type="term" value="F:glycosyltransferase activity"/>
    <property type="evidence" value="ECO:0007669"/>
    <property type="project" value="UniProtKB-KW"/>
</dbReference>
<evidence type="ECO:0000256" key="1">
    <source>
        <dbReference type="ARBA" id="ARBA00006739"/>
    </source>
</evidence>
<protein>
    <submittedName>
        <fullName evidence="3">Glycosyltransferase family A protein</fullName>
        <ecNumber evidence="3">2.4.-.-</ecNumber>
    </submittedName>
</protein>
<dbReference type="SUPFAM" id="SSF53448">
    <property type="entry name" value="Nucleotide-diphospho-sugar transferases"/>
    <property type="match status" value="1"/>
</dbReference>
<dbReference type="Proteomes" id="UP001493487">
    <property type="component" value="Unassembled WGS sequence"/>
</dbReference>
<accession>A0ABV1KZD6</accession>
<reference evidence="3 4" key="1">
    <citation type="journal article" date="2023" name="Genome Announc.">
        <title>Pan-Genome Analyses of the Genus Cohnella and Proposal of the Novel Species Cohnella silvisoli sp. nov., Isolated from Forest Soil.</title>
        <authorList>
            <person name="Wang C."/>
            <person name="Mao L."/>
            <person name="Bao G."/>
            <person name="Zhu H."/>
        </authorList>
    </citation>
    <scope>NUCLEOTIDE SEQUENCE [LARGE SCALE GENOMIC DNA]</scope>
    <source>
        <strain evidence="3 4">NL03-T5-1</strain>
    </source>
</reference>
<dbReference type="EC" id="2.4.-.-" evidence="3"/>
<dbReference type="Pfam" id="PF00535">
    <property type="entry name" value="Glycos_transf_2"/>
    <property type="match status" value="1"/>
</dbReference>
<keyword evidence="3" id="KW-0808">Transferase</keyword>
<sequence length="242" mass="28397">MSRYSIRHNGVSVITCTNRPLFFNQILSNYRRQLYNNKELIIILNKDSMKLSDYRKQVRLYSNITVYQVPQKFTLGRCLNVAADKAKYQFIAKFDDDDYYSPYYLLEQMSALHRSGASIVGKTAHFKYFEGKRLLAITSPKRQHKFVKFVAGGTLLFKKRLYSAVRFKNITLGEDVDFMRRSRNKGYKIYSSSPYNFVGIRRKNKKSHTWKASDEKILKNSRIITKTSQFHKIAVRPLGLKD</sequence>
<comment type="caution">
    <text evidence="3">The sequence shown here is derived from an EMBL/GenBank/DDBJ whole genome shotgun (WGS) entry which is preliminary data.</text>
</comment>
<dbReference type="EMBL" id="JASKHM010000015">
    <property type="protein sequence ID" value="MEQ4485420.1"/>
    <property type="molecule type" value="Genomic_DNA"/>
</dbReference>
<keyword evidence="3" id="KW-0328">Glycosyltransferase</keyword>
<keyword evidence="4" id="KW-1185">Reference proteome</keyword>
<evidence type="ECO:0000313" key="3">
    <source>
        <dbReference type="EMBL" id="MEQ4485420.1"/>
    </source>
</evidence>
<organism evidence="3 4">
    <name type="scientific">Cohnella silvisoli</name>
    <dbReference type="NCBI Taxonomy" id="2873699"/>
    <lineage>
        <taxon>Bacteria</taxon>
        <taxon>Bacillati</taxon>
        <taxon>Bacillota</taxon>
        <taxon>Bacilli</taxon>
        <taxon>Bacillales</taxon>
        <taxon>Paenibacillaceae</taxon>
        <taxon>Cohnella</taxon>
    </lineage>
</organism>
<dbReference type="InterPro" id="IPR001173">
    <property type="entry name" value="Glyco_trans_2-like"/>
</dbReference>
<evidence type="ECO:0000313" key="4">
    <source>
        <dbReference type="Proteomes" id="UP001493487"/>
    </source>
</evidence>
<feature type="domain" description="Glycosyltransferase 2-like" evidence="2">
    <location>
        <begin position="13"/>
        <end position="157"/>
    </location>
</feature>
<comment type="similarity">
    <text evidence="1">Belongs to the glycosyltransferase 2 family.</text>
</comment>
<dbReference type="PANTHER" id="PTHR22916">
    <property type="entry name" value="GLYCOSYLTRANSFERASE"/>
    <property type="match status" value="1"/>
</dbReference>
<dbReference type="RefSeq" id="WP_232187739.1">
    <property type="nucleotide sequence ID" value="NZ_JAIOAP010000014.1"/>
</dbReference>